<organism evidence="6">
    <name type="scientific">Variovorax paradoxus</name>
    <dbReference type="NCBI Taxonomy" id="34073"/>
    <lineage>
        <taxon>Bacteria</taxon>
        <taxon>Pseudomonadati</taxon>
        <taxon>Pseudomonadota</taxon>
        <taxon>Betaproteobacteria</taxon>
        <taxon>Burkholderiales</taxon>
        <taxon>Comamonadaceae</taxon>
        <taxon>Variovorax</taxon>
    </lineage>
</organism>
<evidence type="ECO:0000256" key="4">
    <source>
        <dbReference type="ARBA" id="ARBA00023163"/>
    </source>
</evidence>
<keyword evidence="2" id="KW-0805">Transcription regulation</keyword>
<accession>A0A679JE23</accession>
<dbReference type="PANTHER" id="PTHR30537">
    <property type="entry name" value="HTH-TYPE TRANSCRIPTIONAL REGULATOR"/>
    <property type="match status" value="1"/>
</dbReference>
<comment type="similarity">
    <text evidence="1">Belongs to the LysR transcriptional regulatory family.</text>
</comment>
<dbReference type="FunFam" id="1.10.10.10:FF:000001">
    <property type="entry name" value="LysR family transcriptional regulator"/>
    <property type="match status" value="1"/>
</dbReference>
<sequence length="342" mass="37942">MTVFRRARNAHPQGSRAQYSAAVDRLQSIETFVRVAQTQSFAEAARQLRVANSVVTTRVKQLEEFLGAPLFHRSTRVVRLSDMGQAFLRDCTELVGRANDIVDQMRDARGTPSGTLRVHALTGMVLGRFASLLREFQTTYPDIHLELIVSDAVADPVKAGVDCALQIFPAASQELVSRHLFPVRRVLCATPAYLEAHGAPASPRELHRHKLGLYSGYPTRDRWTFHHQGEQITIYLAATLLTNSVHLLREYALEHAGIVCLPTLVAGDAIARGELCVVLPDHQLSSFSLSAVYAGTSRNALKLRLFIEHIATRFTRVPPWDATLIERGMIPAELIEFSRSSG</sequence>
<dbReference type="InterPro" id="IPR005119">
    <property type="entry name" value="LysR_subst-bd"/>
</dbReference>
<dbReference type="Pfam" id="PF03466">
    <property type="entry name" value="LysR_substrate"/>
    <property type="match status" value="1"/>
</dbReference>
<gene>
    <name evidence="6" type="primary">dmlR_29</name>
    <name evidence="6" type="ORF">VVAX_04912</name>
</gene>
<name>A0A679JE23_VARPD</name>
<dbReference type="PROSITE" id="PS50931">
    <property type="entry name" value="HTH_LYSR"/>
    <property type="match status" value="1"/>
</dbReference>
<protein>
    <submittedName>
        <fullName evidence="6">HTH-type transcriptional regulator DmlR</fullName>
    </submittedName>
</protein>
<dbReference type="PANTHER" id="PTHR30537:SF5">
    <property type="entry name" value="HTH-TYPE TRANSCRIPTIONAL ACTIVATOR TTDR-RELATED"/>
    <property type="match status" value="1"/>
</dbReference>
<evidence type="ECO:0000256" key="1">
    <source>
        <dbReference type="ARBA" id="ARBA00009437"/>
    </source>
</evidence>
<dbReference type="InterPro" id="IPR000847">
    <property type="entry name" value="LysR_HTH_N"/>
</dbReference>
<keyword evidence="3" id="KW-0238">DNA-binding</keyword>
<dbReference type="AlphaFoldDB" id="A0A679JE23"/>
<evidence type="ECO:0000259" key="5">
    <source>
        <dbReference type="PROSITE" id="PS50931"/>
    </source>
</evidence>
<dbReference type="EMBL" id="LR743507">
    <property type="protein sequence ID" value="CAA2108400.1"/>
    <property type="molecule type" value="Genomic_DNA"/>
</dbReference>
<dbReference type="GO" id="GO:0003700">
    <property type="term" value="F:DNA-binding transcription factor activity"/>
    <property type="evidence" value="ECO:0007669"/>
    <property type="project" value="InterPro"/>
</dbReference>
<evidence type="ECO:0000313" key="6">
    <source>
        <dbReference type="EMBL" id="CAA2108400.1"/>
    </source>
</evidence>
<dbReference type="SUPFAM" id="SSF46785">
    <property type="entry name" value="Winged helix' DNA-binding domain"/>
    <property type="match status" value="1"/>
</dbReference>
<dbReference type="Gene3D" id="3.40.190.290">
    <property type="match status" value="1"/>
</dbReference>
<evidence type="ECO:0000256" key="3">
    <source>
        <dbReference type="ARBA" id="ARBA00023125"/>
    </source>
</evidence>
<dbReference type="InterPro" id="IPR036390">
    <property type="entry name" value="WH_DNA-bd_sf"/>
</dbReference>
<dbReference type="Pfam" id="PF00126">
    <property type="entry name" value="HTH_1"/>
    <property type="match status" value="1"/>
</dbReference>
<dbReference type="CDD" id="cd08422">
    <property type="entry name" value="PBP2_CrgA_like"/>
    <property type="match status" value="1"/>
</dbReference>
<reference evidence="6" key="1">
    <citation type="submission" date="2019-12" db="EMBL/GenBank/DDBJ databases">
        <authorList>
            <person name="Cremers G."/>
        </authorList>
    </citation>
    <scope>NUCLEOTIDE SEQUENCE</scope>
    <source>
        <strain evidence="6">Vvax</strain>
    </source>
</reference>
<keyword evidence="4" id="KW-0804">Transcription</keyword>
<dbReference type="GO" id="GO:0003677">
    <property type="term" value="F:DNA binding"/>
    <property type="evidence" value="ECO:0007669"/>
    <property type="project" value="UniProtKB-KW"/>
</dbReference>
<feature type="domain" description="HTH lysR-type" evidence="5">
    <location>
        <begin position="24"/>
        <end position="81"/>
    </location>
</feature>
<dbReference type="InterPro" id="IPR036388">
    <property type="entry name" value="WH-like_DNA-bd_sf"/>
</dbReference>
<dbReference type="SUPFAM" id="SSF53850">
    <property type="entry name" value="Periplasmic binding protein-like II"/>
    <property type="match status" value="1"/>
</dbReference>
<dbReference type="Gene3D" id="1.10.10.10">
    <property type="entry name" value="Winged helix-like DNA-binding domain superfamily/Winged helix DNA-binding domain"/>
    <property type="match status" value="1"/>
</dbReference>
<evidence type="ECO:0000256" key="2">
    <source>
        <dbReference type="ARBA" id="ARBA00023015"/>
    </source>
</evidence>
<proteinExistence type="inferred from homology"/>
<dbReference type="InterPro" id="IPR058163">
    <property type="entry name" value="LysR-type_TF_proteobact-type"/>
</dbReference>